<organism evidence="1 2">
    <name type="scientific">Gordonia phosphorivorans</name>
    <dbReference type="NCBI Taxonomy" id="1056982"/>
    <lineage>
        <taxon>Bacteria</taxon>
        <taxon>Bacillati</taxon>
        <taxon>Actinomycetota</taxon>
        <taxon>Actinomycetes</taxon>
        <taxon>Mycobacteriales</taxon>
        <taxon>Gordoniaceae</taxon>
        <taxon>Gordonia</taxon>
    </lineage>
</organism>
<evidence type="ECO:0008006" key="3">
    <source>
        <dbReference type="Google" id="ProtNLM"/>
    </source>
</evidence>
<gene>
    <name evidence="1" type="ORF">ACFFJD_06545</name>
</gene>
<dbReference type="Proteomes" id="UP001589783">
    <property type="component" value="Unassembled WGS sequence"/>
</dbReference>
<evidence type="ECO:0000313" key="1">
    <source>
        <dbReference type="EMBL" id="MFC0314508.1"/>
    </source>
</evidence>
<sequence>MKHLTDTDNAPAKFVVIDVETSRLTGPGRLMVEAALLVLDETLTVTERLSFVPYHDVASMVLDADPEALAVNRYFERRLFSDILPSAESLAVAERLRYDVLAGATLVGANTAFDQSVLWDWLRSNTWPATRGTDSTPDSDPDQPPWHFRLWDVQAATAALHGLATPPSLSECCDLWGFDRNPDLAHTALGDAEITAQVFKQIRAAGTKVTNIHTTTEAPPVELKRARYVFGANRR</sequence>
<keyword evidence="2" id="KW-1185">Reference proteome</keyword>
<dbReference type="InterPro" id="IPR036397">
    <property type="entry name" value="RNaseH_sf"/>
</dbReference>
<accession>A0ABV6H6J7</accession>
<dbReference type="Gene3D" id="3.30.420.10">
    <property type="entry name" value="Ribonuclease H-like superfamily/Ribonuclease H"/>
    <property type="match status" value="1"/>
</dbReference>
<dbReference type="InterPro" id="IPR012337">
    <property type="entry name" value="RNaseH-like_sf"/>
</dbReference>
<name>A0ABV6H6J7_9ACTN</name>
<evidence type="ECO:0000313" key="2">
    <source>
        <dbReference type="Proteomes" id="UP001589783"/>
    </source>
</evidence>
<dbReference type="SUPFAM" id="SSF53098">
    <property type="entry name" value="Ribonuclease H-like"/>
    <property type="match status" value="1"/>
</dbReference>
<reference evidence="1 2" key="1">
    <citation type="submission" date="2024-09" db="EMBL/GenBank/DDBJ databases">
        <authorList>
            <person name="Sun Q."/>
            <person name="Mori K."/>
        </authorList>
    </citation>
    <scope>NUCLEOTIDE SEQUENCE [LARGE SCALE GENOMIC DNA]</scope>
    <source>
        <strain evidence="1 2">CCM 7957</strain>
    </source>
</reference>
<dbReference type="RefSeq" id="WP_382362357.1">
    <property type="nucleotide sequence ID" value="NZ_JBHLWV010000016.1"/>
</dbReference>
<protein>
    <recommendedName>
        <fullName evidence="3">Exonuclease domain-containing protein</fullName>
    </recommendedName>
</protein>
<comment type="caution">
    <text evidence="1">The sequence shown here is derived from an EMBL/GenBank/DDBJ whole genome shotgun (WGS) entry which is preliminary data.</text>
</comment>
<proteinExistence type="predicted"/>
<dbReference type="EMBL" id="JBHLWV010000016">
    <property type="protein sequence ID" value="MFC0314508.1"/>
    <property type="molecule type" value="Genomic_DNA"/>
</dbReference>